<dbReference type="EMBL" id="JACWUN010000002">
    <property type="protein sequence ID" value="MBD1399558.1"/>
    <property type="molecule type" value="Genomic_DNA"/>
</dbReference>
<dbReference type="GO" id="GO:0016887">
    <property type="term" value="F:ATP hydrolysis activity"/>
    <property type="evidence" value="ECO:0007669"/>
    <property type="project" value="InterPro"/>
</dbReference>
<dbReference type="Proteomes" id="UP000632828">
    <property type="component" value="Unassembled WGS sequence"/>
</dbReference>
<organism evidence="3 4">
    <name type="scientific">Pelovirga terrestris</name>
    <dbReference type="NCBI Taxonomy" id="2771352"/>
    <lineage>
        <taxon>Bacteria</taxon>
        <taxon>Pseudomonadati</taxon>
        <taxon>Thermodesulfobacteriota</taxon>
        <taxon>Desulfuromonadia</taxon>
        <taxon>Geobacterales</taxon>
        <taxon>Geobacteraceae</taxon>
        <taxon>Pelovirga</taxon>
    </lineage>
</organism>
<evidence type="ECO:0000259" key="2">
    <source>
        <dbReference type="SMART" id="SM00382"/>
    </source>
</evidence>
<dbReference type="NCBIfam" id="TIGR03015">
    <property type="entry name" value="pepcterm_ATPase"/>
    <property type="match status" value="1"/>
</dbReference>
<dbReference type="InterPro" id="IPR003593">
    <property type="entry name" value="AAA+_ATPase"/>
</dbReference>
<protein>
    <submittedName>
        <fullName evidence="3">AAA family ATPase</fullName>
    </submittedName>
</protein>
<proteinExistence type="predicted"/>
<dbReference type="InterPro" id="IPR017466">
    <property type="entry name" value="XrtA-assoc_ATPase-like"/>
</dbReference>
<feature type="domain" description="AAA+ ATPase" evidence="2">
    <location>
        <begin position="42"/>
        <end position="185"/>
    </location>
</feature>
<dbReference type="RefSeq" id="WP_191153831.1">
    <property type="nucleotide sequence ID" value="NZ_JACWUN010000002.1"/>
</dbReference>
<accession>A0A8J6QWC4</accession>
<name>A0A8J6QWC4_9BACT</name>
<dbReference type="PANTHER" id="PTHR35894">
    <property type="entry name" value="GENERAL SECRETION PATHWAY PROTEIN A-RELATED"/>
    <property type="match status" value="1"/>
</dbReference>
<feature type="coiled-coil region" evidence="1">
    <location>
        <begin position="338"/>
        <end position="365"/>
    </location>
</feature>
<dbReference type="SMART" id="SM00382">
    <property type="entry name" value="AAA"/>
    <property type="match status" value="1"/>
</dbReference>
<gene>
    <name evidence="3" type="ORF">ICT70_02640</name>
</gene>
<dbReference type="InterPro" id="IPR027417">
    <property type="entry name" value="P-loop_NTPase"/>
</dbReference>
<evidence type="ECO:0000313" key="3">
    <source>
        <dbReference type="EMBL" id="MBD1399558.1"/>
    </source>
</evidence>
<dbReference type="InterPro" id="IPR049945">
    <property type="entry name" value="AAA_22"/>
</dbReference>
<keyword evidence="4" id="KW-1185">Reference proteome</keyword>
<sequence length="390" mass="43923">MYTKFFDLSAKPFDLLPNPQFLYLSKGHRKALSYLQYGVQERAGFSLLTGEVGSGKTTILRDIINKISGEMSLAMVFNTQVDGHQLIALINDDFGLKTEGKDKVQLINELNDFLLGENAAGRQAIIIIDEAQNLSEEALEEIRLLSNLEADSFKLVQIILVGQPELKQIIARPSLRQLRQRISISCHLNPLNREEIEEYILHRLGTVGKRDCVTFEEGVFDGIFKFSGGIPRLINLICDFLMLSAFVEETRNVDRDMVQDAINELSFEDTQLDETEERGGAAAGKSVSPARRIFTGSSLDDRVARIEENYAKISAARAENEAIIERLSSQGSIIEYLINQQQKQYIKIEDQLKRISSQVERLRQAVLTDNRRVADPDIIKLESVVCKDNG</sequence>
<evidence type="ECO:0000256" key="1">
    <source>
        <dbReference type="SAM" id="Coils"/>
    </source>
</evidence>
<dbReference type="Pfam" id="PF13401">
    <property type="entry name" value="AAA_22"/>
    <property type="match status" value="1"/>
</dbReference>
<keyword evidence="1" id="KW-0175">Coiled coil</keyword>
<dbReference type="PANTHER" id="PTHR35894:SF1">
    <property type="entry name" value="PHOSPHORIBULOKINASE _ URIDINE KINASE FAMILY"/>
    <property type="match status" value="1"/>
</dbReference>
<dbReference type="InterPro" id="IPR052026">
    <property type="entry name" value="ExeA_AAA_ATPase_DNA-bind"/>
</dbReference>
<dbReference type="AlphaFoldDB" id="A0A8J6QWC4"/>
<dbReference type="SUPFAM" id="SSF52540">
    <property type="entry name" value="P-loop containing nucleoside triphosphate hydrolases"/>
    <property type="match status" value="1"/>
</dbReference>
<evidence type="ECO:0000313" key="4">
    <source>
        <dbReference type="Proteomes" id="UP000632828"/>
    </source>
</evidence>
<dbReference type="CDD" id="cd00009">
    <property type="entry name" value="AAA"/>
    <property type="match status" value="1"/>
</dbReference>
<reference evidence="3" key="1">
    <citation type="submission" date="2020-09" db="EMBL/GenBank/DDBJ databases">
        <title>Pelobacter alkaliphilus sp. nov., a novel anaerobic arsenate-reducing bacterium from terrestrial mud volcano.</title>
        <authorList>
            <person name="Khomyakova M.A."/>
            <person name="Merkel A.Y."/>
            <person name="Slobodkin A.I."/>
        </authorList>
    </citation>
    <scope>NUCLEOTIDE SEQUENCE</scope>
    <source>
        <strain evidence="3">M08fum</strain>
    </source>
</reference>
<comment type="caution">
    <text evidence="3">The sequence shown here is derived from an EMBL/GenBank/DDBJ whole genome shotgun (WGS) entry which is preliminary data.</text>
</comment>
<dbReference type="Gene3D" id="3.40.50.300">
    <property type="entry name" value="P-loop containing nucleotide triphosphate hydrolases"/>
    <property type="match status" value="1"/>
</dbReference>